<comment type="caution">
    <text evidence="2">The sequence shown here is derived from an EMBL/GenBank/DDBJ whole genome shotgun (WGS) entry which is preliminary data.</text>
</comment>
<feature type="region of interest" description="Disordered" evidence="1">
    <location>
        <begin position="1"/>
        <end position="73"/>
    </location>
</feature>
<gene>
    <name evidence="2" type="ORF">BW425_23555</name>
</gene>
<evidence type="ECO:0000313" key="2">
    <source>
        <dbReference type="EMBL" id="OUM46486.1"/>
    </source>
</evidence>
<dbReference type="AlphaFoldDB" id="A0A1Y3M8Q0"/>
<sequence length="123" mass="14122">MARTPGLLGRKKSNFDPTDPYIPNEDSVVTKSGEDTPTFSPINEQEQVNQQAKKKELTPEKKKFKNQQGSIKISSQSKEELGALMKLANKKYTHEIIDLLIHHYVENQLTPEQKRKFKLLTEI</sequence>
<dbReference type="Proteomes" id="UP000195321">
    <property type="component" value="Unassembled WGS sequence"/>
</dbReference>
<organism evidence="2 3">
    <name type="scientific">Bacillus pseudomycoides</name>
    <dbReference type="NCBI Taxonomy" id="64104"/>
    <lineage>
        <taxon>Bacteria</taxon>
        <taxon>Bacillati</taxon>
        <taxon>Bacillota</taxon>
        <taxon>Bacilli</taxon>
        <taxon>Bacillales</taxon>
        <taxon>Bacillaceae</taxon>
        <taxon>Bacillus</taxon>
        <taxon>Bacillus cereus group</taxon>
    </lineage>
</organism>
<evidence type="ECO:0000313" key="3">
    <source>
        <dbReference type="Proteomes" id="UP000195321"/>
    </source>
</evidence>
<name>A0A1Y3M8Q0_9BACI</name>
<feature type="compositionally biased region" description="Polar residues" evidence="1">
    <location>
        <begin position="27"/>
        <end position="51"/>
    </location>
</feature>
<reference evidence="2 3" key="1">
    <citation type="submission" date="2017-02" db="EMBL/GenBank/DDBJ databases">
        <title>Bacillus pseudomycoides isolate FSL K6-0042.</title>
        <authorList>
            <person name="Kovac J."/>
        </authorList>
    </citation>
    <scope>NUCLEOTIDE SEQUENCE [LARGE SCALE GENOMIC DNA]</scope>
    <source>
        <strain evidence="2 3">FSL K6-0042</strain>
    </source>
</reference>
<dbReference type="RefSeq" id="WP_088094540.1">
    <property type="nucleotide sequence ID" value="NZ_JBEUTC010000279.1"/>
</dbReference>
<accession>A0A1Y3M8Q0</accession>
<proteinExistence type="predicted"/>
<dbReference type="EMBL" id="MWPX01000044">
    <property type="protein sequence ID" value="OUM46486.1"/>
    <property type="molecule type" value="Genomic_DNA"/>
</dbReference>
<evidence type="ECO:0000256" key="1">
    <source>
        <dbReference type="SAM" id="MobiDB-lite"/>
    </source>
</evidence>
<protein>
    <submittedName>
        <fullName evidence="2">Uncharacterized protein</fullName>
    </submittedName>
</protein>